<dbReference type="Proteomes" id="UP001161325">
    <property type="component" value="Unassembled WGS sequence"/>
</dbReference>
<evidence type="ECO:0000256" key="1">
    <source>
        <dbReference type="SAM" id="MobiDB-lite"/>
    </source>
</evidence>
<sequence>MMSEGEPTLSQHLRGSHGESAPAAHGAVRRAAEAVIQALSAPRLSHDALRGAVVRYGSVARDLALDPTDMLAALVPMVTRCIERLAPDERSQVESWVQWWAIHGYHRVD</sequence>
<protein>
    <submittedName>
        <fullName evidence="2">Uncharacterized protein</fullName>
    </submittedName>
</protein>
<proteinExistence type="predicted"/>
<dbReference type="AlphaFoldDB" id="A0AA37QE27"/>
<dbReference type="EMBL" id="BRXS01000007">
    <property type="protein sequence ID" value="GLC28081.1"/>
    <property type="molecule type" value="Genomic_DNA"/>
</dbReference>
<accession>A0AA37QE27</accession>
<feature type="region of interest" description="Disordered" evidence="1">
    <location>
        <begin position="1"/>
        <end position="26"/>
    </location>
</feature>
<gene>
    <name evidence="2" type="ORF">rosag_45940</name>
</gene>
<name>A0AA37QE27_9BACT</name>
<evidence type="ECO:0000313" key="2">
    <source>
        <dbReference type="EMBL" id="GLC28081.1"/>
    </source>
</evidence>
<comment type="caution">
    <text evidence="2">The sequence shown here is derived from an EMBL/GenBank/DDBJ whole genome shotgun (WGS) entry which is preliminary data.</text>
</comment>
<dbReference type="RefSeq" id="WP_284352507.1">
    <property type="nucleotide sequence ID" value="NZ_BRXS01000007.1"/>
</dbReference>
<reference evidence="2" key="1">
    <citation type="submission" date="2022-08" db="EMBL/GenBank/DDBJ databases">
        <title>Draft genome sequencing of Roseisolibacter agri AW1220.</title>
        <authorList>
            <person name="Tobiishi Y."/>
            <person name="Tonouchi A."/>
        </authorList>
    </citation>
    <scope>NUCLEOTIDE SEQUENCE</scope>
    <source>
        <strain evidence="2">AW1220</strain>
    </source>
</reference>
<keyword evidence="3" id="KW-1185">Reference proteome</keyword>
<organism evidence="2 3">
    <name type="scientific">Roseisolibacter agri</name>
    <dbReference type="NCBI Taxonomy" id="2014610"/>
    <lineage>
        <taxon>Bacteria</taxon>
        <taxon>Pseudomonadati</taxon>
        <taxon>Gemmatimonadota</taxon>
        <taxon>Gemmatimonadia</taxon>
        <taxon>Gemmatimonadales</taxon>
        <taxon>Gemmatimonadaceae</taxon>
        <taxon>Roseisolibacter</taxon>
    </lineage>
</organism>
<evidence type="ECO:0000313" key="3">
    <source>
        <dbReference type="Proteomes" id="UP001161325"/>
    </source>
</evidence>